<reference evidence="2" key="4">
    <citation type="submission" date="2024-09" db="EMBL/GenBank/DDBJ databases">
        <authorList>
            <person name="Sun Q."/>
            <person name="Mori K."/>
        </authorList>
    </citation>
    <scope>NUCLEOTIDE SEQUENCE</scope>
    <source>
        <strain evidence="2">KCTC 62575</strain>
    </source>
</reference>
<dbReference type="Proteomes" id="UP001595455">
    <property type="component" value="Unassembled WGS sequence"/>
</dbReference>
<organism evidence="3 4">
    <name type="scientific">Acinetobacter sichuanensis</name>
    <dbReference type="NCBI Taxonomy" id="2136183"/>
    <lineage>
        <taxon>Bacteria</taxon>
        <taxon>Pseudomonadati</taxon>
        <taxon>Pseudomonadota</taxon>
        <taxon>Gammaproteobacteria</taxon>
        <taxon>Moraxellales</taxon>
        <taxon>Moraxellaceae</taxon>
        <taxon>Acinetobacter</taxon>
    </lineage>
</organism>
<evidence type="ECO:0000313" key="5">
    <source>
        <dbReference type="Proteomes" id="UP001595455"/>
    </source>
</evidence>
<evidence type="ECO:0000313" key="4">
    <source>
        <dbReference type="Proteomes" id="UP000240957"/>
    </source>
</evidence>
<accession>A0A371YVP6</accession>
<name>A0A371YVP6_9GAMM</name>
<feature type="signal peptide" evidence="1">
    <location>
        <begin position="1"/>
        <end position="19"/>
    </location>
</feature>
<keyword evidence="1" id="KW-0732">Signal</keyword>
<sequence length="124" mass="13470">MIKKIILSLLLLQSTAIFAKTVQLDELYQRYSEADYSSLELAEYNTEVDFQAIVSALDENIEGGVLLEVAGLKDPATALARVVPVDTAAAQFSQLQEGQKVHLKCTVEMASGSEYLSLGECAVK</sequence>
<evidence type="ECO:0000313" key="3">
    <source>
        <dbReference type="EMBL" id="RFC85489.1"/>
    </source>
</evidence>
<dbReference type="EMBL" id="PYIX02000001">
    <property type="protein sequence ID" value="RFC85489.1"/>
    <property type="molecule type" value="Genomic_DNA"/>
</dbReference>
<proteinExistence type="predicted"/>
<dbReference type="EMBL" id="JBHRSF010000071">
    <property type="protein sequence ID" value="MFC2996601.1"/>
    <property type="molecule type" value="Genomic_DNA"/>
</dbReference>
<reference evidence="2" key="1">
    <citation type="journal article" date="2014" name="Int. J. Syst. Evol. Microbiol.">
        <title>Complete genome of a new Firmicutes species belonging to the dominant human colonic microbiota ('Ruminococcus bicirculans') reveals two chromosomes and a selective capacity to utilize plant glucans.</title>
        <authorList>
            <consortium name="NISC Comparative Sequencing Program"/>
            <person name="Wegmann U."/>
            <person name="Louis P."/>
            <person name="Goesmann A."/>
            <person name="Henrissat B."/>
            <person name="Duncan S.H."/>
            <person name="Flint H.J."/>
        </authorList>
    </citation>
    <scope>NUCLEOTIDE SEQUENCE</scope>
    <source>
        <strain evidence="2">KCTC 62575</strain>
    </source>
</reference>
<dbReference type="OrthoDB" id="6693991at2"/>
<evidence type="ECO:0000256" key="1">
    <source>
        <dbReference type="SAM" id="SignalP"/>
    </source>
</evidence>
<dbReference type="RefSeq" id="WP_107006534.1">
    <property type="nucleotide sequence ID" value="NZ_JAVIDQ010000001.1"/>
</dbReference>
<keyword evidence="5" id="KW-1185">Reference proteome</keyword>
<protein>
    <submittedName>
        <fullName evidence="3">Uncharacterized protein</fullName>
    </submittedName>
</protein>
<reference evidence="5" key="3">
    <citation type="journal article" date="2019" name="Int. J. Syst. Evol. Microbiol.">
        <title>The Global Catalogue of Microorganisms (GCM) 10K type strain sequencing project: providing services to taxonomists for standard genome sequencing and annotation.</title>
        <authorList>
            <consortium name="The Broad Institute Genomics Platform"/>
            <consortium name="The Broad Institute Genome Sequencing Center for Infectious Disease"/>
            <person name="Wu L."/>
            <person name="Ma J."/>
        </authorList>
    </citation>
    <scope>NUCLEOTIDE SEQUENCE [LARGE SCALE GENOMIC DNA]</scope>
    <source>
        <strain evidence="5">KCTC 62575</strain>
    </source>
</reference>
<feature type="chain" id="PRO_5016861168" evidence="1">
    <location>
        <begin position="20"/>
        <end position="124"/>
    </location>
</feature>
<dbReference type="AlphaFoldDB" id="A0A371YVP6"/>
<comment type="caution">
    <text evidence="3">The sequence shown here is derived from an EMBL/GenBank/DDBJ whole genome shotgun (WGS) entry which is preliminary data.</text>
</comment>
<gene>
    <name evidence="2" type="ORF">ACFODO_15285</name>
    <name evidence="3" type="ORF">C9E89_000785</name>
</gene>
<dbReference type="Proteomes" id="UP000240957">
    <property type="component" value="Unassembled WGS sequence"/>
</dbReference>
<evidence type="ECO:0000313" key="2">
    <source>
        <dbReference type="EMBL" id="MFC2996601.1"/>
    </source>
</evidence>
<reference evidence="3 4" key="2">
    <citation type="submission" date="2018-08" db="EMBL/GenBank/DDBJ databases">
        <title>The draft genome of Acinetobacter sichuanensis strain WCHAc060041.</title>
        <authorList>
            <person name="Qin J."/>
            <person name="Feng Y."/>
            <person name="Zong Z."/>
        </authorList>
    </citation>
    <scope>NUCLEOTIDE SEQUENCE [LARGE SCALE GENOMIC DNA]</scope>
    <source>
        <strain evidence="3 4">WCHAc060041</strain>
    </source>
</reference>